<gene>
    <name evidence="2" type="ORF">FYC77_19160</name>
</gene>
<dbReference type="InterPro" id="IPR058742">
    <property type="entry name" value="DUF7989"/>
</dbReference>
<organism evidence="2 3">
    <name type="scientific">Natrialba swarupiae</name>
    <dbReference type="NCBI Taxonomy" id="2448032"/>
    <lineage>
        <taxon>Archaea</taxon>
        <taxon>Methanobacteriati</taxon>
        <taxon>Methanobacteriota</taxon>
        <taxon>Stenosarchaea group</taxon>
        <taxon>Halobacteria</taxon>
        <taxon>Halobacteriales</taxon>
        <taxon>Natrialbaceae</taxon>
        <taxon>Natrialba</taxon>
    </lineage>
</organism>
<evidence type="ECO:0000313" key="3">
    <source>
        <dbReference type="Proteomes" id="UP000324104"/>
    </source>
</evidence>
<dbReference type="Proteomes" id="UP000324104">
    <property type="component" value="Unassembled WGS sequence"/>
</dbReference>
<keyword evidence="3" id="KW-1185">Reference proteome</keyword>
<evidence type="ECO:0000256" key="1">
    <source>
        <dbReference type="SAM" id="MobiDB-lite"/>
    </source>
</evidence>
<feature type="compositionally biased region" description="Basic and acidic residues" evidence="1">
    <location>
        <begin position="1"/>
        <end position="12"/>
    </location>
</feature>
<protein>
    <submittedName>
        <fullName evidence="2">Uncharacterized protein</fullName>
    </submittedName>
</protein>
<feature type="compositionally biased region" description="Basic and acidic residues" evidence="1">
    <location>
        <begin position="40"/>
        <end position="69"/>
    </location>
</feature>
<accession>A0A5D5AKX3</accession>
<dbReference type="EMBL" id="VTAW01000046">
    <property type="protein sequence ID" value="TYT60392.1"/>
    <property type="molecule type" value="Genomic_DNA"/>
</dbReference>
<dbReference type="RefSeq" id="WP_149083100.1">
    <property type="nucleotide sequence ID" value="NZ_VTAW01000046.1"/>
</dbReference>
<evidence type="ECO:0000313" key="2">
    <source>
        <dbReference type="EMBL" id="TYT60392.1"/>
    </source>
</evidence>
<dbReference type="AlphaFoldDB" id="A0A5D5AKX3"/>
<sequence length="99" mass="10767">MTRETDTDRETMADISHTNPHTGETAGRLFTRGPVVATDGGERSPSESRSDGDRSKATDAGSDEQRERTMASVDHTPPHDAETANRVFERGKRPVGADE</sequence>
<feature type="region of interest" description="Disordered" evidence="1">
    <location>
        <begin position="1"/>
        <end position="99"/>
    </location>
</feature>
<name>A0A5D5AKX3_9EURY</name>
<feature type="compositionally biased region" description="Basic and acidic residues" evidence="1">
    <location>
        <begin position="76"/>
        <end position="99"/>
    </location>
</feature>
<reference evidence="2 3" key="1">
    <citation type="submission" date="2019-08" db="EMBL/GenBank/DDBJ databases">
        <title>Archaea genome.</title>
        <authorList>
            <person name="Kajale S."/>
            <person name="Shouche Y."/>
            <person name="Deshpande N."/>
            <person name="Sharma A."/>
        </authorList>
    </citation>
    <scope>NUCLEOTIDE SEQUENCE [LARGE SCALE GENOMIC DNA]</scope>
    <source>
        <strain evidence="2 3">ESP3B_9</strain>
    </source>
</reference>
<proteinExistence type="predicted"/>
<comment type="caution">
    <text evidence="2">The sequence shown here is derived from an EMBL/GenBank/DDBJ whole genome shotgun (WGS) entry which is preliminary data.</text>
</comment>
<dbReference type="Pfam" id="PF25951">
    <property type="entry name" value="DUF7989"/>
    <property type="match status" value="1"/>
</dbReference>